<evidence type="ECO:0000313" key="4">
    <source>
        <dbReference type="EMBL" id="BAM03956.1"/>
    </source>
</evidence>
<feature type="compositionally biased region" description="Basic and acidic residues" evidence="2">
    <location>
        <begin position="518"/>
        <end position="536"/>
    </location>
</feature>
<comment type="similarity">
    <text evidence="1">Belongs to the sodium:galactoside symporter (TC 2.A.2) family.</text>
</comment>
<reference evidence="4 5" key="1">
    <citation type="submission" date="2012-02" db="EMBL/GenBank/DDBJ databases">
        <title>Complete genome sequence of Phycisphaera mikurensis NBRC 102666.</title>
        <authorList>
            <person name="Ankai A."/>
            <person name="Hosoyama A."/>
            <person name="Terui Y."/>
            <person name="Sekine M."/>
            <person name="Fukai R."/>
            <person name="Kato Y."/>
            <person name="Nakamura S."/>
            <person name="Yamada-Narita S."/>
            <person name="Kawakoshi A."/>
            <person name="Fukunaga Y."/>
            <person name="Yamazaki S."/>
            <person name="Fujita N."/>
        </authorList>
    </citation>
    <scope>NUCLEOTIDE SEQUENCE [LARGE SCALE GENOMIC DNA]</scope>
    <source>
        <strain evidence="5">NBRC 102666 / KCTC 22515 / FYK2301M01</strain>
    </source>
</reference>
<feature type="region of interest" description="Disordered" evidence="2">
    <location>
        <begin position="1"/>
        <end position="24"/>
    </location>
</feature>
<name>I0IFB8_PHYMF</name>
<dbReference type="KEGG" id="phm:PSMK_17970"/>
<feature type="transmembrane region" description="Helical" evidence="3">
    <location>
        <begin position="303"/>
        <end position="326"/>
    </location>
</feature>
<feature type="transmembrane region" description="Helical" evidence="3">
    <location>
        <begin position="394"/>
        <end position="412"/>
    </location>
</feature>
<gene>
    <name evidence="4" type="ordered locus">PSMK_17970</name>
</gene>
<sequence>MPIPTETASPAPDPSEPRSGPAPAPLPLRVRVGWGLGGIADNFMSSTLFVLGMILYVTAFHVPAGLAGVALSVPRFVDAITDPLIGNLSDNFRSRWGRRRPMIVAGAVGSAVLLPLMWFPPLLETAGNPWYSNGPFWYLSIVGSLYFVFYTLFMVPYTALGFELTDDYDQRTRVLAWRMYLGLAASMTVPALYWFCRLPVFGDGIDGEVNGVRWVTLILAAIVLVTGLAPAIACRERPEAATQPTTPILPAVRATLQNGPFLVLFIAYMAVIMGIFTAGTVGTFALIYYVFQGAATVDAAKDHAAFLGLLAGVLAALTSYGSMFLAAWVSRRTGKRPAMILGLSLMLVGTVSIWFLYDPAAAINDRDGGLVRGFVAAAGALGAEPDPAAIKPGVLLATFLLSLGGQGCWLMVDSMTADICDEDELRTGRRREGMFGAAQGFGRKIALAFTVLGGGFLLDWIGFDPEAAEAAGGVGPEVADRMLLTLILCQGGGLVIALCVFALYPITRARAAATQAELARRRGENHPPPPRDPDKA</sequence>
<dbReference type="PANTHER" id="PTHR11328:SF24">
    <property type="entry name" value="MAJOR FACILITATOR SUPERFAMILY (MFS) PROFILE DOMAIN-CONTAINING PROTEIN"/>
    <property type="match status" value="1"/>
</dbReference>
<feature type="transmembrane region" description="Helical" evidence="3">
    <location>
        <begin position="483"/>
        <end position="504"/>
    </location>
</feature>
<dbReference type="HOGENOM" id="CLU_027408_6_0_0"/>
<keyword evidence="3" id="KW-0472">Membrane</keyword>
<dbReference type="OrthoDB" id="9764596at2"/>
<feature type="transmembrane region" description="Helical" evidence="3">
    <location>
        <begin position="445"/>
        <end position="463"/>
    </location>
</feature>
<dbReference type="InterPro" id="IPR036259">
    <property type="entry name" value="MFS_trans_sf"/>
</dbReference>
<dbReference type="STRING" id="1142394.PSMK_17970"/>
<feature type="transmembrane region" description="Helical" evidence="3">
    <location>
        <begin position="175"/>
        <end position="194"/>
    </location>
</feature>
<dbReference type="SUPFAM" id="SSF103473">
    <property type="entry name" value="MFS general substrate transporter"/>
    <property type="match status" value="1"/>
</dbReference>
<dbReference type="eggNOG" id="COG2211">
    <property type="taxonomic scope" value="Bacteria"/>
</dbReference>
<feature type="transmembrane region" description="Helical" evidence="3">
    <location>
        <begin position="48"/>
        <end position="71"/>
    </location>
</feature>
<dbReference type="InterPro" id="IPR039672">
    <property type="entry name" value="MFS_2"/>
</dbReference>
<protein>
    <submittedName>
        <fullName evidence="4">Major facilitator superfamily protein</fullName>
    </submittedName>
</protein>
<feature type="transmembrane region" description="Helical" evidence="3">
    <location>
        <begin position="338"/>
        <end position="357"/>
    </location>
</feature>
<evidence type="ECO:0000313" key="5">
    <source>
        <dbReference type="Proteomes" id="UP000007881"/>
    </source>
</evidence>
<dbReference type="GO" id="GO:0008643">
    <property type="term" value="P:carbohydrate transport"/>
    <property type="evidence" value="ECO:0007669"/>
    <property type="project" value="InterPro"/>
</dbReference>
<dbReference type="Gene3D" id="1.20.1250.20">
    <property type="entry name" value="MFS general substrate transporter like domains"/>
    <property type="match status" value="2"/>
</dbReference>
<accession>I0IFB8</accession>
<dbReference type="GO" id="GO:0005886">
    <property type="term" value="C:plasma membrane"/>
    <property type="evidence" value="ECO:0007669"/>
    <property type="project" value="TreeGrafter"/>
</dbReference>
<organism evidence="4 5">
    <name type="scientific">Phycisphaera mikurensis (strain NBRC 102666 / KCTC 22515 / FYK2301M01)</name>
    <dbReference type="NCBI Taxonomy" id="1142394"/>
    <lineage>
        <taxon>Bacteria</taxon>
        <taxon>Pseudomonadati</taxon>
        <taxon>Planctomycetota</taxon>
        <taxon>Phycisphaerae</taxon>
        <taxon>Phycisphaerales</taxon>
        <taxon>Phycisphaeraceae</taxon>
        <taxon>Phycisphaera</taxon>
    </lineage>
</organism>
<feature type="transmembrane region" description="Helical" evidence="3">
    <location>
        <begin position="102"/>
        <end position="123"/>
    </location>
</feature>
<evidence type="ECO:0000256" key="1">
    <source>
        <dbReference type="ARBA" id="ARBA00009617"/>
    </source>
</evidence>
<dbReference type="Proteomes" id="UP000007881">
    <property type="component" value="Chromosome"/>
</dbReference>
<dbReference type="AlphaFoldDB" id="I0IFB8"/>
<feature type="transmembrane region" description="Helical" evidence="3">
    <location>
        <begin position="261"/>
        <end position="291"/>
    </location>
</feature>
<keyword evidence="3" id="KW-0812">Transmembrane</keyword>
<evidence type="ECO:0000256" key="3">
    <source>
        <dbReference type="SAM" id="Phobius"/>
    </source>
</evidence>
<dbReference type="EMBL" id="AP012338">
    <property type="protein sequence ID" value="BAM03956.1"/>
    <property type="molecule type" value="Genomic_DNA"/>
</dbReference>
<dbReference type="CDD" id="cd17332">
    <property type="entry name" value="MFS_MelB_like"/>
    <property type="match status" value="1"/>
</dbReference>
<feature type="region of interest" description="Disordered" evidence="2">
    <location>
        <begin position="517"/>
        <end position="536"/>
    </location>
</feature>
<feature type="transmembrane region" description="Helical" evidence="3">
    <location>
        <begin position="135"/>
        <end position="155"/>
    </location>
</feature>
<dbReference type="PANTHER" id="PTHR11328">
    <property type="entry name" value="MAJOR FACILITATOR SUPERFAMILY DOMAIN-CONTAINING PROTEIN"/>
    <property type="match status" value="1"/>
</dbReference>
<proteinExistence type="inferred from homology"/>
<feature type="transmembrane region" description="Helical" evidence="3">
    <location>
        <begin position="214"/>
        <end position="233"/>
    </location>
</feature>
<dbReference type="Pfam" id="PF13347">
    <property type="entry name" value="MFS_2"/>
    <property type="match status" value="1"/>
</dbReference>
<evidence type="ECO:0000256" key="2">
    <source>
        <dbReference type="SAM" id="MobiDB-lite"/>
    </source>
</evidence>
<keyword evidence="3" id="KW-1133">Transmembrane helix</keyword>
<dbReference type="GO" id="GO:0015293">
    <property type="term" value="F:symporter activity"/>
    <property type="evidence" value="ECO:0007669"/>
    <property type="project" value="InterPro"/>
</dbReference>
<dbReference type="RefSeq" id="WP_014437174.1">
    <property type="nucleotide sequence ID" value="NC_017080.1"/>
</dbReference>
<keyword evidence="5" id="KW-1185">Reference proteome</keyword>